<keyword evidence="8" id="KW-1185">Reference proteome</keyword>
<reference evidence="7 8" key="1">
    <citation type="submission" date="2023-11" db="EMBL/GenBank/DDBJ databases">
        <title>Lentzea sokolovensis, sp. nov., Lentzea kristufkii, sp. nov., and Lentzea miocenensis, sp. nov., rare actinobacteria from Sokolov Coal Basin, Miocene lacustrine sediment, Czech Republic.</title>
        <authorList>
            <person name="Lara A."/>
            <person name="Kotroba L."/>
            <person name="Nouioui I."/>
            <person name="Neumann-Schaal M."/>
            <person name="Mast Y."/>
            <person name="Chronakova A."/>
        </authorList>
    </citation>
    <scope>NUCLEOTIDE SEQUENCE [LARGE SCALE GENOMIC DNA]</scope>
    <source>
        <strain evidence="7 8">BCCO 10_0061</strain>
    </source>
</reference>
<feature type="transmembrane region" description="Helical" evidence="5">
    <location>
        <begin position="320"/>
        <end position="340"/>
    </location>
</feature>
<name>A0ABU4V715_9PSEU</name>
<evidence type="ECO:0000256" key="1">
    <source>
        <dbReference type="ARBA" id="ARBA00004651"/>
    </source>
</evidence>
<keyword evidence="2 5" id="KW-0812">Transmembrane</keyword>
<sequence>MTTLRSTRPAMAVLAALAVTIGALESIPFPALPLLQRELGLDPAQAGLLSTTLIITSAITMPIVAKIADDRGGRRILLVLTWCIVAGAVLSAFATSFPVILLGQFLQGLGGGVLPVSFVVARRLFPDSTPVAVGVLTGLFTVGSGLGVLAAGPLADAFSRQWMFLLPALAVAAVAIIAPVALPGPGQVRRTRLDWPGAALLALALATLMLALFLAPQGLAGAAVLLLLAAAFGAGWVVAERRAAHPLVDLGVLRSVWRASLTAGALGASYSATYFLVPQLLSGFGATASEISLYLFPTVLVAVVVGPLSGLFARRAGTRTAMAAGLTLTAAGTLFMAGWHEVPWQIAAGMLVTLGLGVGTASTATYTAAISSVGEQDTGVAAATCGIARAIGAALGVQVAAALLTGGASFRLGFALAAVVALAPLVLLRGIRSPENRFGAALTRG</sequence>
<feature type="transmembrane region" description="Helical" evidence="5">
    <location>
        <begin position="161"/>
        <end position="181"/>
    </location>
</feature>
<feature type="transmembrane region" description="Helical" evidence="5">
    <location>
        <begin position="100"/>
        <end position="121"/>
    </location>
</feature>
<keyword evidence="4 5" id="KW-0472">Membrane</keyword>
<evidence type="ECO:0000259" key="6">
    <source>
        <dbReference type="PROSITE" id="PS50850"/>
    </source>
</evidence>
<dbReference type="PROSITE" id="PS50850">
    <property type="entry name" value="MFS"/>
    <property type="match status" value="1"/>
</dbReference>
<dbReference type="Proteomes" id="UP001285352">
    <property type="component" value="Unassembled WGS sequence"/>
</dbReference>
<feature type="transmembrane region" description="Helical" evidence="5">
    <location>
        <begin position="219"/>
        <end position="239"/>
    </location>
</feature>
<feature type="transmembrane region" description="Helical" evidence="5">
    <location>
        <begin position="260"/>
        <end position="281"/>
    </location>
</feature>
<keyword evidence="3 5" id="KW-1133">Transmembrane helix</keyword>
<evidence type="ECO:0000256" key="5">
    <source>
        <dbReference type="SAM" id="Phobius"/>
    </source>
</evidence>
<dbReference type="InterPro" id="IPR020846">
    <property type="entry name" value="MFS_dom"/>
</dbReference>
<evidence type="ECO:0000256" key="2">
    <source>
        <dbReference type="ARBA" id="ARBA00022692"/>
    </source>
</evidence>
<dbReference type="EMBL" id="JAXAVU010000014">
    <property type="protein sequence ID" value="MDX8147578.1"/>
    <property type="molecule type" value="Genomic_DNA"/>
</dbReference>
<feature type="transmembrane region" description="Helical" evidence="5">
    <location>
        <begin position="45"/>
        <end position="64"/>
    </location>
</feature>
<dbReference type="InterPro" id="IPR011701">
    <property type="entry name" value="MFS"/>
</dbReference>
<protein>
    <submittedName>
        <fullName evidence="7">MFS transporter</fullName>
    </submittedName>
</protein>
<comment type="caution">
    <text evidence="7">The sequence shown here is derived from an EMBL/GenBank/DDBJ whole genome shotgun (WGS) entry which is preliminary data.</text>
</comment>
<comment type="subcellular location">
    <subcellularLocation>
        <location evidence="1">Cell membrane</location>
        <topology evidence="1">Multi-pass membrane protein</topology>
    </subcellularLocation>
</comment>
<accession>A0ABU4V715</accession>
<dbReference type="Pfam" id="PF07690">
    <property type="entry name" value="MFS_1"/>
    <property type="match status" value="2"/>
</dbReference>
<feature type="transmembrane region" description="Helical" evidence="5">
    <location>
        <begin position="133"/>
        <end position="155"/>
    </location>
</feature>
<gene>
    <name evidence="7" type="ORF">SK854_36085</name>
</gene>
<dbReference type="PANTHER" id="PTHR23501">
    <property type="entry name" value="MAJOR FACILITATOR SUPERFAMILY"/>
    <property type="match status" value="1"/>
</dbReference>
<dbReference type="InterPro" id="IPR036259">
    <property type="entry name" value="MFS_trans_sf"/>
</dbReference>
<evidence type="ECO:0000256" key="3">
    <source>
        <dbReference type="ARBA" id="ARBA00022989"/>
    </source>
</evidence>
<dbReference type="Gene3D" id="1.20.1250.20">
    <property type="entry name" value="MFS general substrate transporter like domains"/>
    <property type="match status" value="2"/>
</dbReference>
<evidence type="ECO:0000256" key="4">
    <source>
        <dbReference type="ARBA" id="ARBA00023136"/>
    </source>
</evidence>
<organism evidence="7 8">
    <name type="scientific">Lentzea sokolovensis</name>
    <dbReference type="NCBI Taxonomy" id="3095429"/>
    <lineage>
        <taxon>Bacteria</taxon>
        <taxon>Bacillati</taxon>
        <taxon>Actinomycetota</taxon>
        <taxon>Actinomycetes</taxon>
        <taxon>Pseudonocardiales</taxon>
        <taxon>Pseudonocardiaceae</taxon>
        <taxon>Lentzea</taxon>
    </lineage>
</organism>
<evidence type="ECO:0000313" key="7">
    <source>
        <dbReference type="EMBL" id="MDX8147578.1"/>
    </source>
</evidence>
<dbReference type="PANTHER" id="PTHR23501:SF197">
    <property type="entry name" value="COMD"/>
    <property type="match status" value="1"/>
</dbReference>
<feature type="transmembrane region" description="Helical" evidence="5">
    <location>
        <begin position="346"/>
        <end position="368"/>
    </location>
</feature>
<feature type="transmembrane region" description="Helical" evidence="5">
    <location>
        <begin position="76"/>
        <end position="94"/>
    </location>
</feature>
<feature type="transmembrane region" description="Helical" evidence="5">
    <location>
        <begin position="380"/>
        <end position="404"/>
    </location>
</feature>
<proteinExistence type="predicted"/>
<feature type="transmembrane region" description="Helical" evidence="5">
    <location>
        <begin position="193"/>
        <end position="213"/>
    </location>
</feature>
<dbReference type="SUPFAM" id="SSF103473">
    <property type="entry name" value="MFS general substrate transporter"/>
    <property type="match status" value="1"/>
</dbReference>
<feature type="transmembrane region" description="Helical" evidence="5">
    <location>
        <begin position="410"/>
        <end position="428"/>
    </location>
</feature>
<feature type="domain" description="Major facilitator superfamily (MFS) profile" evidence="6">
    <location>
        <begin position="10"/>
        <end position="432"/>
    </location>
</feature>
<feature type="transmembrane region" description="Helical" evidence="5">
    <location>
        <begin position="293"/>
        <end position="313"/>
    </location>
</feature>
<dbReference type="RefSeq" id="WP_319979627.1">
    <property type="nucleotide sequence ID" value="NZ_JAXAVU010000014.1"/>
</dbReference>
<evidence type="ECO:0000313" key="8">
    <source>
        <dbReference type="Proteomes" id="UP001285352"/>
    </source>
</evidence>